<evidence type="ECO:0000313" key="1">
    <source>
        <dbReference type="EMBL" id="JAD41425.1"/>
    </source>
</evidence>
<reference evidence="1" key="1">
    <citation type="submission" date="2014-09" db="EMBL/GenBank/DDBJ databases">
        <authorList>
            <person name="Magalhaes I.L.F."/>
            <person name="Oliveira U."/>
            <person name="Santos F.R."/>
            <person name="Vidigal T.H.D.A."/>
            <person name="Brescovit A.D."/>
            <person name="Santos A.J."/>
        </authorList>
    </citation>
    <scope>NUCLEOTIDE SEQUENCE</scope>
    <source>
        <tissue evidence="1">Shoot tissue taken approximately 20 cm above the soil surface</tissue>
    </source>
</reference>
<protein>
    <submittedName>
        <fullName evidence="1">Uncharacterized protein</fullName>
    </submittedName>
</protein>
<sequence>MLDSSASHYCTPYPPLLGPNPTLTVSIISAH</sequence>
<name>A0A0A8ZXD4_ARUDO</name>
<reference evidence="1" key="2">
    <citation type="journal article" date="2015" name="Data Brief">
        <title>Shoot transcriptome of the giant reed, Arundo donax.</title>
        <authorList>
            <person name="Barrero R.A."/>
            <person name="Guerrero F.D."/>
            <person name="Moolhuijzen P."/>
            <person name="Goolsby J.A."/>
            <person name="Tidwell J."/>
            <person name="Bellgard S.E."/>
            <person name="Bellgard M.I."/>
        </authorList>
    </citation>
    <scope>NUCLEOTIDE SEQUENCE</scope>
    <source>
        <tissue evidence="1">Shoot tissue taken approximately 20 cm above the soil surface</tissue>
    </source>
</reference>
<accession>A0A0A8ZXD4</accession>
<organism evidence="1">
    <name type="scientific">Arundo donax</name>
    <name type="common">Giant reed</name>
    <name type="synonym">Donax arundinaceus</name>
    <dbReference type="NCBI Taxonomy" id="35708"/>
    <lineage>
        <taxon>Eukaryota</taxon>
        <taxon>Viridiplantae</taxon>
        <taxon>Streptophyta</taxon>
        <taxon>Embryophyta</taxon>
        <taxon>Tracheophyta</taxon>
        <taxon>Spermatophyta</taxon>
        <taxon>Magnoliopsida</taxon>
        <taxon>Liliopsida</taxon>
        <taxon>Poales</taxon>
        <taxon>Poaceae</taxon>
        <taxon>PACMAD clade</taxon>
        <taxon>Arundinoideae</taxon>
        <taxon>Arundineae</taxon>
        <taxon>Arundo</taxon>
    </lineage>
</organism>
<dbReference type="AlphaFoldDB" id="A0A0A8ZXD4"/>
<dbReference type="EMBL" id="GBRH01256470">
    <property type="protein sequence ID" value="JAD41425.1"/>
    <property type="molecule type" value="Transcribed_RNA"/>
</dbReference>
<proteinExistence type="predicted"/>